<dbReference type="AlphaFoldDB" id="M0IBE7"/>
<dbReference type="Pfam" id="PF03551">
    <property type="entry name" value="PadR"/>
    <property type="match status" value="1"/>
</dbReference>
<organism evidence="2 3">
    <name type="scientific">Haloferax mucosum ATCC BAA-1512</name>
    <dbReference type="NCBI Taxonomy" id="662479"/>
    <lineage>
        <taxon>Archaea</taxon>
        <taxon>Methanobacteriati</taxon>
        <taxon>Methanobacteriota</taxon>
        <taxon>Stenosarchaea group</taxon>
        <taxon>Halobacteria</taxon>
        <taxon>Halobacteriales</taxon>
        <taxon>Haloferacaceae</taxon>
        <taxon>Haloferax</taxon>
    </lineage>
</organism>
<dbReference type="EMBL" id="AOLN01000013">
    <property type="protein sequence ID" value="ELZ94071.1"/>
    <property type="molecule type" value="Genomic_DNA"/>
</dbReference>
<reference evidence="2 3" key="1">
    <citation type="journal article" date="2014" name="PLoS Genet.">
        <title>Phylogenetically driven sequencing of extremely halophilic archaea reveals strategies for static and dynamic osmo-response.</title>
        <authorList>
            <person name="Becker E.A."/>
            <person name="Seitzer P.M."/>
            <person name="Tritt A."/>
            <person name="Larsen D."/>
            <person name="Krusor M."/>
            <person name="Yao A.I."/>
            <person name="Wu D."/>
            <person name="Madern D."/>
            <person name="Eisen J.A."/>
            <person name="Darling A.E."/>
            <person name="Facciotti M.T."/>
        </authorList>
    </citation>
    <scope>NUCLEOTIDE SEQUENCE [LARGE SCALE GENOMIC DNA]</scope>
    <source>
        <strain evidence="2 3">ATCC BAA-1512</strain>
    </source>
</reference>
<evidence type="ECO:0000259" key="1">
    <source>
        <dbReference type="Pfam" id="PF03551"/>
    </source>
</evidence>
<dbReference type="RefSeq" id="WP_008320433.1">
    <property type="nucleotide sequence ID" value="NZ_AOLN01000013.1"/>
</dbReference>
<dbReference type="Proteomes" id="UP000011550">
    <property type="component" value="Unassembled WGS sequence"/>
</dbReference>
<dbReference type="InterPro" id="IPR036388">
    <property type="entry name" value="WH-like_DNA-bd_sf"/>
</dbReference>
<dbReference type="PANTHER" id="PTHR43252:SF7">
    <property type="entry name" value="TRANSCRIPTIONAL REGULATOR YQJI"/>
    <property type="match status" value="1"/>
</dbReference>
<evidence type="ECO:0000313" key="2">
    <source>
        <dbReference type="EMBL" id="ELZ94071.1"/>
    </source>
</evidence>
<keyword evidence="3" id="KW-1185">Reference proteome</keyword>
<name>M0IBE7_9EURY</name>
<gene>
    <name evidence="2" type="ORF">C440_10638</name>
</gene>
<dbReference type="InterPro" id="IPR036390">
    <property type="entry name" value="WH_DNA-bd_sf"/>
</dbReference>
<accession>M0IBE7</accession>
<dbReference type="PANTHER" id="PTHR43252">
    <property type="entry name" value="TRANSCRIPTIONAL REGULATOR YQJI"/>
    <property type="match status" value="1"/>
</dbReference>
<sequence length="73" mass="8416">MQVLRLLDESASHGYKMHKEIGVTTSTIYQHLDELEEAGMVQSNPVEGDTRNRTEYHITEKGRELLEILSEEE</sequence>
<evidence type="ECO:0000313" key="3">
    <source>
        <dbReference type="Proteomes" id="UP000011550"/>
    </source>
</evidence>
<comment type="caution">
    <text evidence="2">The sequence shown here is derived from an EMBL/GenBank/DDBJ whole genome shotgun (WGS) entry which is preliminary data.</text>
</comment>
<dbReference type="Gene3D" id="1.10.10.10">
    <property type="entry name" value="Winged helix-like DNA-binding domain superfamily/Winged helix DNA-binding domain"/>
    <property type="match status" value="1"/>
</dbReference>
<feature type="domain" description="Transcription regulator PadR N-terminal" evidence="1">
    <location>
        <begin position="3"/>
        <end position="67"/>
    </location>
</feature>
<dbReference type="OrthoDB" id="56053at2157"/>
<proteinExistence type="predicted"/>
<dbReference type="SUPFAM" id="SSF46785">
    <property type="entry name" value="Winged helix' DNA-binding domain"/>
    <property type="match status" value="1"/>
</dbReference>
<dbReference type="InterPro" id="IPR005149">
    <property type="entry name" value="Tscrpt_reg_PadR_N"/>
</dbReference>
<protein>
    <recommendedName>
        <fullName evidence="1">Transcription regulator PadR N-terminal domain-containing protein</fullName>
    </recommendedName>
</protein>